<keyword evidence="1" id="KW-0472">Membrane</keyword>
<protein>
    <submittedName>
        <fullName evidence="2">PilN domain-containing protein</fullName>
    </submittedName>
</protein>
<dbReference type="Proteomes" id="UP001310248">
    <property type="component" value="Unassembled WGS sequence"/>
</dbReference>
<evidence type="ECO:0000313" key="2">
    <source>
        <dbReference type="EMBL" id="MEE1675393.1"/>
    </source>
</evidence>
<proteinExistence type="predicted"/>
<reference evidence="3" key="1">
    <citation type="submission" date="2023-07" db="EMBL/GenBank/DDBJ databases">
        <title>Draft genome sequence of Agarivorans aestuarii strain ZMCS4, a CAZymes producing bacteria isolated from the marine brown algae Clodostephus spongiosus.</title>
        <authorList>
            <person name="Lorente B."/>
            <person name="Cabral C."/>
            <person name="Frias J."/>
            <person name="Faria J."/>
            <person name="Toubarro D."/>
        </authorList>
    </citation>
    <scope>NUCLEOTIDE SEQUENCE [LARGE SCALE GENOMIC DNA]</scope>
    <source>
        <strain evidence="3">ZMCS4</strain>
    </source>
</reference>
<feature type="transmembrane region" description="Helical" evidence="1">
    <location>
        <begin position="21"/>
        <end position="41"/>
    </location>
</feature>
<comment type="caution">
    <text evidence="2">The sequence shown here is derived from an EMBL/GenBank/DDBJ whole genome shotgun (WGS) entry which is preliminary data.</text>
</comment>
<evidence type="ECO:0000313" key="3">
    <source>
        <dbReference type="Proteomes" id="UP001310248"/>
    </source>
</evidence>
<dbReference type="RefSeq" id="WP_163134690.1">
    <property type="nucleotide sequence ID" value="NZ_JAYDYW010000013.1"/>
</dbReference>
<sequence>MKTRINLYTEEFRPKPERGSLRQAVGLWLVLGVIALAWGFWQQQQTSSAVVKAAAQRKLVNSQEQQLTQLKAAIEQRAVDPKLQQQLGLAEQELKLKRLLEQRLQGQGYANTGFSSSLSALASIQDQQIWLTQISIQRGKMALAGQSTSSDAVPKWLKQFKHYPDLSQQQFAGLKIYRDEQQQLHFSLSGSSHNELMLGGASE</sequence>
<name>A0ABU7G7L5_9ALTE</name>
<organism evidence="2 3">
    <name type="scientific">Agarivorans aestuarii</name>
    <dbReference type="NCBI Taxonomy" id="1563703"/>
    <lineage>
        <taxon>Bacteria</taxon>
        <taxon>Pseudomonadati</taxon>
        <taxon>Pseudomonadota</taxon>
        <taxon>Gammaproteobacteria</taxon>
        <taxon>Alteromonadales</taxon>
        <taxon>Alteromonadaceae</taxon>
        <taxon>Agarivorans</taxon>
    </lineage>
</organism>
<gene>
    <name evidence="2" type="ORF">SNR37_000718</name>
</gene>
<dbReference type="Pfam" id="PF05137">
    <property type="entry name" value="PilN"/>
    <property type="match status" value="1"/>
</dbReference>
<keyword evidence="3" id="KW-1185">Reference proteome</keyword>
<keyword evidence="1" id="KW-0812">Transmembrane</keyword>
<dbReference type="InterPro" id="IPR007813">
    <property type="entry name" value="PilN"/>
</dbReference>
<keyword evidence="1" id="KW-1133">Transmembrane helix</keyword>
<evidence type="ECO:0000256" key="1">
    <source>
        <dbReference type="SAM" id="Phobius"/>
    </source>
</evidence>
<accession>A0ABU7G7L5</accession>
<dbReference type="EMBL" id="JAYDYW010000013">
    <property type="protein sequence ID" value="MEE1675393.1"/>
    <property type="molecule type" value="Genomic_DNA"/>
</dbReference>